<accession>A0A5B9PHS0</accession>
<proteinExistence type="predicted"/>
<protein>
    <submittedName>
        <fullName evidence="2">Uncharacterized protein</fullName>
    </submittedName>
</protein>
<feature type="transmembrane region" description="Helical" evidence="1">
    <location>
        <begin position="40"/>
        <end position="64"/>
    </location>
</feature>
<name>A0A5B9PHS0_9BACT</name>
<gene>
    <name evidence="2" type="ORF">MFFC18_47630</name>
</gene>
<dbReference type="KEGG" id="mff:MFFC18_47630"/>
<reference evidence="2 3" key="1">
    <citation type="submission" date="2019-08" db="EMBL/GenBank/DDBJ databases">
        <title>Deep-cultivation of Planctomycetes and their phenomic and genomic characterization uncovers novel biology.</title>
        <authorList>
            <person name="Wiegand S."/>
            <person name="Jogler M."/>
            <person name="Boedeker C."/>
            <person name="Pinto D."/>
            <person name="Vollmers J."/>
            <person name="Rivas-Marin E."/>
            <person name="Kohn T."/>
            <person name="Peeters S.H."/>
            <person name="Heuer A."/>
            <person name="Rast P."/>
            <person name="Oberbeckmann S."/>
            <person name="Bunk B."/>
            <person name="Jeske O."/>
            <person name="Meyerdierks A."/>
            <person name="Storesund J.E."/>
            <person name="Kallscheuer N."/>
            <person name="Luecker S."/>
            <person name="Lage O.M."/>
            <person name="Pohl T."/>
            <person name="Merkel B.J."/>
            <person name="Hornburger P."/>
            <person name="Mueller R.-W."/>
            <person name="Bruemmer F."/>
            <person name="Labrenz M."/>
            <person name="Spormann A.M."/>
            <person name="Op den Camp H."/>
            <person name="Overmann J."/>
            <person name="Amann R."/>
            <person name="Jetten M.S.M."/>
            <person name="Mascher T."/>
            <person name="Medema M.H."/>
            <person name="Devos D.P."/>
            <person name="Kaster A.-K."/>
            <person name="Ovreas L."/>
            <person name="Rohde M."/>
            <person name="Galperin M.Y."/>
            <person name="Jogler C."/>
        </authorList>
    </citation>
    <scope>NUCLEOTIDE SEQUENCE [LARGE SCALE GENOMIC DNA]</scope>
    <source>
        <strain evidence="2 3">FC18</strain>
    </source>
</reference>
<dbReference type="EMBL" id="CP042912">
    <property type="protein sequence ID" value="QEG24840.1"/>
    <property type="molecule type" value="Genomic_DNA"/>
</dbReference>
<keyword evidence="1" id="KW-0812">Transmembrane</keyword>
<sequence length="153" mass="17028">MATVSFSCGLLSPILVVLDILYAVLFMRAGREGATEFDHFTAYVFFALWITVPVVGILAGLRFLPDCDSCRFAHPNVVSADQQSGFPCASCFWCLWHTHTSSTSLRSHNMVFTQSHGFVLGNLFGLPRLFAPLSRIGLPRRGHRLFGNVVSFW</sequence>
<keyword evidence="3" id="KW-1185">Reference proteome</keyword>
<feature type="transmembrane region" description="Helical" evidence="1">
    <location>
        <begin position="6"/>
        <end position="28"/>
    </location>
</feature>
<organism evidence="2 3">
    <name type="scientific">Mariniblastus fucicola</name>
    <dbReference type="NCBI Taxonomy" id="980251"/>
    <lineage>
        <taxon>Bacteria</taxon>
        <taxon>Pseudomonadati</taxon>
        <taxon>Planctomycetota</taxon>
        <taxon>Planctomycetia</taxon>
        <taxon>Pirellulales</taxon>
        <taxon>Pirellulaceae</taxon>
        <taxon>Mariniblastus</taxon>
    </lineage>
</organism>
<dbReference type="STRING" id="980251.GCA_001642875_00803"/>
<dbReference type="Proteomes" id="UP000322214">
    <property type="component" value="Chromosome"/>
</dbReference>
<evidence type="ECO:0000256" key="1">
    <source>
        <dbReference type="SAM" id="Phobius"/>
    </source>
</evidence>
<evidence type="ECO:0000313" key="3">
    <source>
        <dbReference type="Proteomes" id="UP000322214"/>
    </source>
</evidence>
<keyword evidence="1" id="KW-0472">Membrane</keyword>
<evidence type="ECO:0000313" key="2">
    <source>
        <dbReference type="EMBL" id="QEG24840.1"/>
    </source>
</evidence>
<dbReference type="AlphaFoldDB" id="A0A5B9PHS0"/>
<keyword evidence="1" id="KW-1133">Transmembrane helix</keyword>